<dbReference type="Gene3D" id="3.40.1580.20">
    <property type="entry name" value="Syd protein"/>
    <property type="match status" value="1"/>
</dbReference>
<dbReference type="RefSeq" id="WP_342676505.1">
    <property type="nucleotide sequence ID" value="NZ_JBCGCU010000003.1"/>
</dbReference>
<dbReference type="InterPro" id="IPR038228">
    <property type="entry name" value="Syd_sf"/>
</dbReference>
<dbReference type="Proteomes" id="UP001447008">
    <property type="component" value="Unassembled WGS sequence"/>
</dbReference>
<keyword evidence="1" id="KW-1003">Cell membrane</keyword>
<sequence length="180" mass="20056">MSVSTQLQQALQTHIDKHQAQFNSNPLAYIDPESPSPAAISGTEQGEQVQWQTFVRDDKATLSDLAKALEVEFPAQLEQLFCSLYGGNLPAQIDGHGIELLLPWNEEDFVRLQQNITGHVLMKRRLKQQDTVFIGLTEQDDLLLTVRLSDGAVCLEYVGKEPHHVLAENIGALLDVIEVI</sequence>
<proteinExistence type="predicted"/>
<keyword evidence="5" id="KW-1185">Reference proteome</keyword>
<evidence type="ECO:0000313" key="5">
    <source>
        <dbReference type="Proteomes" id="UP001447008"/>
    </source>
</evidence>
<evidence type="ECO:0000256" key="2">
    <source>
        <dbReference type="ARBA" id="ARBA00022519"/>
    </source>
</evidence>
<protein>
    <submittedName>
        <fullName evidence="4">SecY-interacting protein</fullName>
    </submittedName>
</protein>
<evidence type="ECO:0000256" key="3">
    <source>
        <dbReference type="ARBA" id="ARBA00023136"/>
    </source>
</evidence>
<dbReference type="EMBL" id="JBCGCU010000003">
    <property type="protein sequence ID" value="MEM0514593.1"/>
    <property type="molecule type" value="Genomic_DNA"/>
</dbReference>
<organism evidence="4 5">
    <name type="scientific">Pseudoalteromonas qingdaonensis</name>
    <dbReference type="NCBI Taxonomy" id="3131913"/>
    <lineage>
        <taxon>Bacteria</taxon>
        <taxon>Pseudomonadati</taxon>
        <taxon>Pseudomonadota</taxon>
        <taxon>Gammaproteobacteria</taxon>
        <taxon>Alteromonadales</taxon>
        <taxon>Pseudoalteromonadaceae</taxon>
        <taxon>Pseudoalteromonas</taxon>
    </lineage>
</organism>
<evidence type="ECO:0000256" key="1">
    <source>
        <dbReference type="ARBA" id="ARBA00022475"/>
    </source>
</evidence>
<keyword evidence="3" id="KW-0472">Membrane</keyword>
<dbReference type="Pfam" id="PF07348">
    <property type="entry name" value="Syd"/>
    <property type="match status" value="1"/>
</dbReference>
<reference evidence="4 5" key="1">
    <citation type="submission" date="2024-03" db="EMBL/GenBank/DDBJ databases">
        <title>Pseudoalteromonas qingdaonensis sp. nov., isolated from the intestines of marine benthic organisms.</title>
        <authorList>
            <person name="Lin X."/>
            <person name="Fang S."/>
            <person name="Hu X."/>
        </authorList>
    </citation>
    <scope>NUCLEOTIDE SEQUENCE [LARGE SCALE GENOMIC DNA]</scope>
    <source>
        <strain evidence="4 5">YIC-827</strain>
    </source>
</reference>
<dbReference type="InterPro" id="IPR009948">
    <property type="entry name" value="Syd"/>
</dbReference>
<accession>A0ABU9MYT0</accession>
<dbReference type="NCBIfam" id="NF003439">
    <property type="entry name" value="PRK04968.1"/>
    <property type="match status" value="1"/>
</dbReference>
<dbReference type="CDD" id="cd16323">
    <property type="entry name" value="Syd"/>
    <property type="match status" value="1"/>
</dbReference>
<gene>
    <name evidence="4" type="primary">syd</name>
    <name evidence="4" type="ORF">WCN91_03915</name>
</gene>
<name>A0ABU9MYT0_9GAMM</name>
<evidence type="ECO:0000313" key="4">
    <source>
        <dbReference type="EMBL" id="MEM0514593.1"/>
    </source>
</evidence>
<keyword evidence="2" id="KW-0997">Cell inner membrane</keyword>
<comment type="caution">
    <text evidence="4">The sequence shown here is derived from an EMBL/GenBank/DDBJ whole genome shotgun (WGS) entry which is preliminary data.</text>
</comment>